<feature type="domain" description="Glycosyl transferase family 1" evidence="1">
    <location>
        <begin position="190"/>
        <end position="337"/>
    </location>
</feature>
<keyword evidence="3" id="KW-0808">Transferase</keyword>
<dbReference type="Pfam" id="PF00534">
    <property type="entry name" value="Glycos_transf_1"/>
    <property type="match status" value="1"/>
</dbReference>
<protein>
    <submittedName>
        <fullName evidence="3">Glycosyl transferase family 1</fullName>
    </submittedName>
</protein>
<dbReference type="Pfam" id="PF13439">
    <property type="entry name" value="Glyco_transf_4"/>
    <property type="match status" value="1"/>
</dbReference>
<accession>A0A917L4I8</accession>
<proteinExistence type="predicted"/>
<gene>
    <name evidence="3" type="ORF">GCM10011320_59740</name>
</gene>
<dbReference type="Gene3D" id="3.40.50.2000">
    <property type="entry name" value="Glycogen Phosphorylase B"/>
    <property type="match status" value="2"/>
</dbReference>
<dbReference type="EMBL" id="BMKW01000032">
    <property type="protein sequence ID" value="GGJ44301.1"/>
    <property type="molecule type" value="Genomic_DNA"/>
</dbReference>
<evidence type="ECO:0000313" key="3">
    <source>
        <dbReference type="EMBL" id="GGJ44301.1"/>
    </source>
</evidence>
<dbReference type="PANTHER" id="PTHR45947">
    <property type="entry name" value="SULFOQUINOVOSYL TRANSFERASE SQD2"/>
    <property type="match status" value="1"/>
</dbReference>
<dbReference type="GO" id="GO:0016758">
    <property type="term" value="F:hexosyltransferase activity"/>
    <property type="evidence" value="ECO:0007669"/>
    <property type="project" value="TreeGrafter"/>
</dbReference>
<dbReference type="AlphaFoldDB" id="A0A917L4I8"/>
<dbReference type="InterPro" id="IPR001296">
    <property type="entry name" value="Glyco_trans_1"/>
</dbReference>
<name>A0A917L4I8_9PROT</name>
<evidence type="ECO:0000259" key="2">
    <source>
        <dbReference type="Pfam" id="PF13439"/>
    </source>
</evidence>
<dbReference type="Proteomes" id="UP000661507">
    <property type="component" value="Unassembled WGS sequence"/>
</dbReference>
<sequence>MVAAPPLLLHVFATFATGGPQVRYATLVNRLGGAFRHAVVAMDGRQEARALLDPALGVHFPDVGVVKGDTIGNLRRFRAALRDIRPNLLVTSNWGSIEWAMARIGTGIPHLHIEDGFGPEERTHQIRRRVFARRVLLRRATVVLPSRVLWRIARDTWRLPEQRLRLLPNGVDLGRFGRVGHAAKARSAVVVGTVAALRPEKNLARLIRAVGRMGSEVQLVIVGDGTERPALERLAVTEGIAGRVSFAGHKKDPASCYAGFDIFALSSDTEQMPLSVLEAMAAGLPVVATDVGDIAEMLDPQNRRFVVPCDDDALADALSVLALDAEARARLGAANRRRAETDFAESTMIAAWEGLFRDLSAMR</sequence>
<reference evidence="3" key="2">
    <citation type="submission" date="2020-09" db="EMBL/GenBank/DDBJ databases">
        <authorList>
            <person name="Sun Q."/>
            <person name="Zhou Y."/>
        </authorList>
    </citation>
    <scope>NUCLEOTIDE SEQUENCE</scope>
    <source>
        <strain evidence="3">CGMCC 1.3617</strain>
    </source>
</reference>
<organism evidence="3 4">
    <name type="scientific">Neoroseomonas lacus</name>
    <dbReference type="NCBI Taxonomy" id="287609"/>
    <lineage>
        <taxon>Bacteria</taxon>
        <taxon>Pseudomonadati</taxon>
        <taxon>Pseudomonadota</taxon>
        <taxon>Alphaproteobacteria</taxon>
        <taxon>Acetobacterales</taxon>
        <taxon>Acetobacteraceae</taxon>
        <taxon>Neoroseomonas</taxon>
    </lineage>
</organism>
<evidence type="ECO:0000259" key="1">
    <source>
        <dbReference type="Pfam" id="PF00534"/>
    </source>
</evidence>
<dbReference type="RefSeq" id="WP_188973799.1">
    <property type="nucleotide sequence ID" value="NZ_BMKW01000032.1"/>
</dbReference>
<dbReference type="SUPFAM" id="SSF53756">
    <property type="entry name" value="UDP-Glycosyltransferase/glycogen phosphorylase"/>
    <property type="match status" value="1"/>
</dbReference>
<evidence type="ECO:0000313" key="4">
    <source>
        <dbReference type="Proteomes" id="UP000661507"/>
    </source>
</evidence>
<dbReference type="InterPro" id="IPR028098">
    <property type="entry name" value="Glyco_trans_4-like_N"/>
</dbReference>
<dbReference type="InterPro" id="IPR050194">
    <property type="entry name" value="Glycosyltransferase_grp1"/>
</dbReference>
<reference evidence="3" key="1">
    <citation type="journal article" date="2014" name="Int. J. Syst. Evol. Microbiol.">
        <title>Complete genome sequence of Corynebacterium casei LMG S-19264T (=DSM 44701T), isolated from a smear-ripened cheese.</title>
        <authorList>
            <consortium name="US DOE Joint Genome Institute (JGI-PGF)"/>
            <person name="Walter F."/>
            <person name="Albersmeier A."/>
            <person name="Kalinowski J."/>
            <person name="Ruckert C."/>
        </authorList>
    </citation>
    <scope>NUCLEOTIDE SEQUENCE</scope>
    <source>
        <strain evidence="3">CGMCC 1.3617</strain>
    </source>
</reference>
<feature type="domain" description="Glycosyltransferase subfamily 4-like N-terminal" evidence="2">
    <location>
        <begin position="18"/>
        <end position="175"/>
    </location>
</feature>
<keyword evidence="4" id="KW-1185">Reference proteome</keyword>
<dbReference type="PANTHER" id="PTHR45947:SF3">
    <property type="entry name" value="SULFOQUINOVOSYL TRANSFERASE SQD2"/>
    <property type="match status" value="1"/>
</dbReference>
<comment type="caution">
    <text evidence="3">The sequence shown here is derived from an EMBL/GenBank/DDBJ whole genome shotgun (WGS) entry which is preliminary data.</text>
</comment>